<comment type="caution">
    <text evidence="2">The sequence shown here is derived from an EMBL/GenBank/DDBJ whole genome shotgun (WGS) entry which is preliminary data.</text>
</comment>
<dbReference type="InterPro" id="IPR009683">
    <property type="entry name" value="Extensin-like_C"/>
</dbReference>
<dbReference type="OrthoDB" id="9809788at2"/>
<dbReference type="Proteomes" id="UP000317663">
    <property type="component" value="Unassembled WGS sequence"/>
</dbReference>
<evidence type="ECO:0000313" key="3">
    <source>
        <dbReference type="Proteomes" id="UP000317663"/>
    </source>
</evidence>
<dbReference type="EMBL" id="RCZD01000004">
    <property type="protein sequence ID" value="TPG62693.1"/>
    <property type="molecule type" value="Genomic_DNA"/>
</dbReference>
<dbReference type="Pfam" id="PF06904">
    <property type="entry name" value="Extensin-like_C"/>
    <property type="match status" value="1"/>
</dbReference>
<evidence type="ECO:0000259" key="1">
    <source>
        <dbReference type="Pfam" id="PF06904"/>
    </source>
</evidence>
<dbReference type="AlphaFoldDB" id="A0A502GP56"/>
<name>A0A502GP56_9GAMM</name>
<protein>
    <submittedName>
        <fullName evidence="2">Extensin</fullName>
    </submittedName>
</protein>
<dbReference type="RefSeq" id="WP_140471974.1">
    <property type="nucleotide sequence ID" value="NZ_RCZD01000004.1"/>
</dbReference>
<keyword evidence="3" id="KW-1185">Reference proteome</keyword>
<gene>
    <name evidence="2" type="ORF">EAH77_09445</name>
</gene>
<sequence length="232" mass="25902">MRYIIGILILFVVLIYTAPWISRFLPPQYDPFAPLSVSDPPNFMTRYKLRRLDNNPEACMAVLEKTREAGAISYAVVENRRGTCPLYSPVYVQRFGTVSLSSGFLASCRLALSSAMFVSQVVKPQAQVQLGSALTRIDHLGSYACRNVYNRAEGRLSEHATAEALDIAGFHLGNGTNVTVLKGWRQEGGSGNFIRLIFNESCQYFGNSIGPDYNAAHANHFHFGMRWFGFCR</sequence>
<accession>A0A502GP56</accession>
<feature type="domain" description="Extensin-like C-terminal" evidence="1">
    <location>
        <begin position="58"/>
        <end position="232"/>
    </location>
</feature>
<organism evidence="2 3">
    <name type="scientific">Ewingella americana</name>
    <dbReference type="NCBI Taxonomy" id="41202"/>
    <lineage>
        <taxon>Bacteria</taxon>
        <taxon>Pseudomonadati</taxon>
        <taxon>Pseudomonadota</taxon>
        <taxon>Gammaproteobacteria</taxon>
        <taxon>Enterobacterales</taxon>
        <taxon>Yersiniaceae</taxon>
        <taxon>Ewingella</taxon>
    </lineage>
</organism>
<reference evidence="2 3" key="1">
    <citation type="journal article" date="2019" name="Environ. Microbiol.">
        <title>Species interactions and distinct microbial communities in high Arctic permafrost affected cryosols are associated with the CH4 and CO2 gas fluxes.</title>
        <authorList>
            <person name="Altshuler I."/>
            <person name="Hamel J."/>
            <person name="Turney S."/>
            <person name="Magnuson E."/>
            <person name="Levesque R."/>
            <person name="Greer C."/>
            <person name="Whyte L.G."/>
        </authorList>
    </citation>
    <scope>NUCLEOTIDE SEQUENCE [LARGE SCALE GENOMIC DNA]</scope>
    <source>
        <strain evidence="2 3">E4</strain>
    </source>
</reference>
<evidence type="ECO:0000313" key="2">
    <source>
        <dbReference type="EMBL" id="TPG62693.1"/>
    </source>
</evidence>
<proteinExistence type="predicted"/>